<dbReference type="AlphaFoldDB" id="A0A814D8C6"/>
<evidence type="ECO:0000313" key="5">
    <source>
        <dbReference type="EMBL" id="CAF3737130.1"/>
    </source>
</evidence>
<dbReference type="EMBL" id="CAJOBD010000925">
    <property type="protein sequence ID" value="CAF3737130.1"/>
    <property type="molecule type" value="Genomic_DNA"/>
</dbReference>
<comment type="caution">
    <text evidence="4">The sequence shown here is derived from an EMBL/GenBank/DDBJ whole genome shotgun (WGS) entry which is preliminary data.</text>
</comment>
<comment type="similarity">
    <text evidence="1">Belongs to the class I-like SAM-binding methyltransferase superfamily. RsmB/NOP family.</text>
</comment>
<dbReference type="InterPro" id="IPR049561">
    <property type="entry name" value="NSUN5_7_fdxn-like"/>
</dbReference>
<feature type="compositionally biased region" description="Basic and acidic residues" evidence="2">
    <location>
        <begin position="576"/>
        <end position="587"/>
    </location>
</feature>
<dbReference type="Proteomes" id="UP000663864">
    <property type="component" value="Unassembled WGS sequence"/>
</dbReference>
<evidence type="ECO:0000256" key="1">
    <source>
        <dbReference type="PROSITE-ProRule" id="PRU01023"/>
    </source>
</evidence>
<dbReference type="Pfam" id="PF21148">
    <property type="entry name" value="NSUN5_fdxn-like"/>
    <property type="match status" value="1"/>
</dbReference>
<keyword evidence="1" id="KW-0808">Transferase</keyword>
<evidence type="ECO:0000313" key="4">
    <source>
        <dbReference type="EMBL" id="CAF0952385.1"/>
    </source>
</evidence>
<dbReference type="InterPro" id="IPR001678">
    <property type="entry name" value="MeTrfase_RsmB-F_NOP2_dom"/>
</dbReference>
<keyword evidence="1" id="KW-0489">Methyltransferase</keyword>
<organism evidence="4 6">
    <name type="scientific">Rotaria sordida</name>
    <dbReference type="NCBI Taxonomy" id="392033"/>
    <lineage>
        <taxon>Eukaryota</taxon>
        <taxon>Metazoa</taxon>
        <taxon>Spiralia</taxon>
        <taxon>Gnathifera</taxon>
        <taxon>Rotifera</taxon>
        <taxon>Eurotatoria</taxon>
        <taxon>Bdelloidea</taxon>
        <taxon>Philodinida</taxon>
        <taxon>Philodinidae</taxon>
        <taxon>Rotaria</taxon>
    </lineage>
</organism>
<evidence type="ECO:0000313" key="6">
    <source>
        <dbReference type="Proteomes" id="UP000663864"/>
    </source>
</evidence>
<evidence type="ECO:0000259" key="3">
    <source>
        <dbReference type="PROSITE" id="PS51686"/>
    </source>
</evidence>
<feature type="compositionally biased region" description="Polar residues" evidence="2">
    <location>
        <begin position="649"/>
        <end position="670"/>
    </location>
</feature>
<feature type="compositionally biased region" description="Low complexity" evidence="2">
    <location>
        <begin position="1"/>
        <end position="18"/>
    </location>
</feature>
<dbReference type="PANTHER" id="PTHR14663:SF2">
    <property type="entry name" value="METHYLTRANSFERASE NSUN7-RELATED"/>
    <property type="match status" value="1"/>
</dbReference>
<dbReference type="GO" id="GO:0008168">
    <property type="term" value="F:methyltransferase activity"/>
    <property type="evidence" value="ECO:0007669"/>
    <property type="project" value="UniProtKB-KW"/>
</dbReference>
<keyword evidence="1" id="KW-0949">S-adenosyl-L-methionine</keyword>
<dbReference type="GO" id="GO:0032259">
    <property type="term" value="P:methylation"/>
    <property type="evidence" value="ECO:0007669"/>
    <property type="project" value="UniProtKB-KW"/>
</dbReference>
<feature type="domain" description="SAM-dependent MTase RsmB/NOP-type" evidence="3">
    <location>
        <begin position="244"/>
        <end position="572"/>
    </location>
</feature>
<sequence>MSSRQIPPSTTSTPLITSNDYNNNTNRETPKATPDKQLVEHDRMRMKEFGQIFNRHSSINRALLEELFRKEPSEYTQTVYRYASRIYHCLKEEHINPILKALASTKEEQIPIKKSTLDVPKIDYASDQQKRRTLKLAFSVLRYQKIVEELLEETQFFSNYPDLKDELSLVSVILYDYLSRKFQPRDDPIDPDDKEDLSNNDQLVSTIENAILQERTRLAAALARNRIKSQALSLEDLLPENVREVQQHTAELPVYAWVNLIKTDMETVIKIFENNEQMKRVKTITEMDKRTFYVDYHCSNLLVFHYSQKQRIVNHYLVRDNHLYLQDKSSCIAAHTVRKLLTKKDNICLAYVSGGLLLQLLVVLTEELESKIYAFGGRTDENIRDIQAKIKTLGAVEKRIKIFKERFTDVNFDEINMENCKVILCNPPDSRSALIQPLDFLYNEGEDVSLLKQFSQPTENKAYIKECIQRETAYMRQAIRYPLAKAIVYVTFSKNKSENEEIVHSTINEQNEQRSQQTPKKDMGVFKVSPPVLPIQFGIRNEQVPVLRQGTFIQFESTQKMNGVFVALLLRERERRRSTVPKKKTDDHDSDSDNQQKTKKDHGFQFETEIRAAHRRQQQQQQTVKSQRKNATPSSNRRAKSSAAITRDLASTSSTRFESTSMQQTQSVNTESKELTLSERLASIGRITNTLDTTQDETSKNNDLKNHTYQQTIIPIQSQWSKDIHSDIDQLVSENTRTDYKVESYLLKDNKEYNQSLNFHLNNINYQAEKILLTPLSNRSICHLIPIYSSNDQITYRYSYRKSLMKSYRNIHMYNNSIPIKQCKITLENSKEIIQRCRTCKLSYRSKCTHYFDYYDINYLIRKIQIMNPIISKNKSSTSNTKNFYKR</sequence>
<dbReference type="Proteomes" id="UP000663836">
    <property type="component" value="Unassembled WGS sequence"/>
</dbReference>
<dbReference type="GO" id="GO:0003723">
    <property type="term" value="F:RNA binding"/>
    <property type="evidence" value="ECO:0007669"/>
    <property type="project" value="UniProtKB-UniRule"/>
</dbReference>
<dbReference type="SUPFAM" id="SSF53335">
    <property type="entry name" value="S-adenosyl-L-methionine-dependent methyltransferases"/>
    <property type="match status" value="1"/>
</dbReference>
<evidence type="ECO:0000256" key="2">
    <source>
        <dbReference type="SAM" id="MobiDB-lite"/>
    </source>
</evidence>
<keyword evidence="1" id="KW-0694">RNA-binding</keyword>
<feature type="compositionally biased region" description="Polar residues" evidence="2">
    <location>
        <begin position="623"/>
        <end position="636"/>
    </location>
</feature>
<name>A0A814D8C6_9BILA</name>
<dbReference type="EMBL" id="CAJNOT010000355">
    <property type="protein sequence ID" value="CAF0952385.1"/>
    <property type="molecule type" value="Genomic_DNA"/>
</dbReference>
<protein>
    <recommendedName>
        <fullName evidence="3">SAM-dependent MTase RsmB/NOP-type domain-containing protein</fullName>
    </recommendedName>
</protein>
<dbReference type="PANTHER" id="PTHR14663">
    <property type="entry name" value="METHYLTRANSFERASE NSUN7-RELATED"/>
    <property type="match status" value="1"/>
</dbReference>
<accession>A0A814D8C6</accession>
<feature type="compositionally biased region" description="Basic and acidic residues" evidence="2">
    <location>
        <begin position="594"/>
        <end position="612"/>
    </location>
</feature>
<reference evidence="4" key="1">
    <citation type="submission" date="2021-02" db="EMBL/GenBank/DDBJ databases">
        <authorList>
            <person name="Nowell W R."/>
        </authorList>
    </citation>
    <scope>NUCLEOTIDE SEQUENCE</scope>
</reference>
<dbReference type="PROSITE" id="PS51686">
    <property type="entry name" value="SAM_MT_RSMB_NOP"/>
    <property type="match status" value="1"/>
</dbReference>
<feature type="region of interest" description="Disordered" evidence="2">
    <location>
        <begin position="1"/>
        <end position="35"/>
    </location>
</feature>
<gene>
    <name evidence="5" type="ORF">JBS370_LOCUS11771</name>
    <name evidence="4" type="ORF">ZHD862_LOCUS10083</name>
</gene>
<dbReference type="InterPro" id="IPR029063">
    <property type="entry name" value="SAM-dependent_MTases_sf"/>
</dbReference>
<feature type="region of interest" description="Disordered" evidence="2">
    <location>
        <begin position="576"/>
        <end position="674"/>
    </location>
</feature>
<comment type="caution">
    <text evidence="1">Lacks conserved residue(s) required for the propagation of feature annotation.</text>
</comment>
<proteinExistence type="inferred from homology"/>
<dbReference type="Gene3D" id="3.30.70.1170">
    <property type="entry name" value="Sun protein, domain 3"/>
    <property type="match status" value="1"/>
</dbReference>
<dbReference type="Gene3D" id="3.40.50.150">
    <property type="entry name" value="Vaccinia Virus protein VP39"/>
    <property type="match status" value="1"/>
</dbReference>
<dbReference type="InterPro" id="IPR042620">
    <property type="entry name" value="NSUN7"/>
</dbReference>